<evidence type="ECO:0000259" key="2">
    <source>
        <dbReference type="Pfam" id="PF00149"/>
    </source>
</evidence>
<dbReference type="Pfam" id="PF00149">
    <property type="entry name" value="Metallophos"/>
    <property type="match status" value="1"/>
</dbReference>
<reference evidence="3 4" key="1">
    <citation type="submission" date="2016-05" db="EMBL/GenBank/DDBJ databases">
        <title>First whole genome sequencing of Entamoeba histolytica HM1:IMSS-clone-6.</title>
        <authorList>
            <person name="Mukherjee Avik.K."/>
            <person name="Izumyama S."/>
            <person name="Nakada-Tsukui K."/>
            <person name="Nozaki T."/>
        </authorList>
    </citation>
    <scope>NUCLEOTIDE SEQUENCE [LARGE SCALE GENOMIC DNA]</scope>
    <source>
        <strain evidence="3 4">HM1:IMSS clone 6</strain>
    </source>
</reference>
<keyword evidence="1" id="KW-0472">Membrane</keyword>
<dbReference type="SUPFAM" id="SSF56300">
    <property type="entry name" value="Metallo-dependent phosphatases"/>
    <property type="match status" value="1"/>
</dbReference>
<dbReference type="PANTHER" id="PTHR31302">
    <property type="entry name" value="TRANSMEMBRANE PROTEIN WITH METALLOPHOSPHOESTERASE DOMAIN-RELATED"/>
    <property type="match status" value="1"/>
</dbReference>
<organism evidence="3 4">
    <name type="scientific">Entamoeba histolytica</name>
    <dbReference type="NCBI Taxonomy" id="5759"/>
    <lineage>
        <taxon>Eukaryota</taxon>
        <taxon>Amoebozoa</taxon>
        <taxon>Evosea</taxon>
        <taxon>Archamoebae</taxon>
        <taxon>Mastigamoebida</taxon>
        <taxon>Entamoebidae</taxon>
        <taxon>Entamoeba</taxon>
    </lineage>
</organism>
<dbReference type="InterPro" id="IPR004843">
    <property type="entry name" value="Calcineurin-like_PHP"/>
</dbReference>
<dbReference type="Proteomes" id="UP000078387">
    <property type="component" value="Unassembled WGS sequence"/>
</dbReference>
<evidence type="ECO:0000313" key="4">
    <source>
        <dbReference type="Proteomes" id="UP000078387"/>
    </source>
</evidence>
<dbReference type="InterPro" id="IPR029052">
    <property type="entry name" value="Metallo-depent_PP-like"/>
</dbReference>
<accession>A0A175JRU7</accession>
<dbReference type="GO" id="GO:0016787">
    <property type="term" value="F:hydrolase activity"/>
    <property type="evidence" value="ECO:0007669"/>
    <property type="project" value="InterPro"/>
</dbReference>
<name>A0A175JRU7_ENTHI</name>
<keyword evidence="1" id="KW-0812">Transmembrane</keyword>
<dbReference type="VEuPathDB" id="AmoebaDB:EHI_035210"/>
<evidence type="ECO:0000256" key="1">
    <source>
        <dbReference type="SAM" id="Phobius"/>
    </source>
</evidence>
<feature type="domain" description="Calcineurin-like phosphoesterase" evidence="2">
    <location>
        <begin position="64"/>
        <end position="229"/>
    </location>
</feature>
<protein>
    <submittedName>
        <fullName evidence="3">Ser Thr protein phosphatase family protein</fullName>
    </submittedName>
</protein>
<gene>
    <name evidence="3" type="ORF">CL6EHI_035210</name>
</gene>
<keyword evidence="1" id="KW-1133">Transmembrane helix</keyword>
<dbReference type="eggNOG" id="ENOG502RBA5">
    <property type="taxonomic scope" value="Eukaryota"/>
</dbReference>
<dbReference type="PANTHER" id="PTHR31302:SF0">
    <property type="entry name" value="TRANSMEMBRANE PROTEIN WITH METALLOPHOSPHOESTERASE DOMAIN"/>
    <property type="match status" value="1"/>
</dbReference>
<feature type="transmembrane region" description="Helical" evidence="1">
    <location>
        <begin position="7"/>
        <end position="37"/>
    </location>
</feature>
<evidence type="ECO:0000313" key="3">
    <source>
        <dbReference type="EMBL" id="GAT96469.1"/>
    </source>
</evidence>
<comment type="caution">
    <text evidence="3">The sequence shown here is derived from an EMBL/GenBank/DDBJ whole genome shotgun (WGS) entry which is preliminary data.</text>
</comment>
<dbReference type="AlphaFoldDB" id="A0A175JRU7"/>
<dbReference type="Gene3D" id="3.60.21.10">
    <property type="match status" value="1"/>
</dbReference>
<dbReference type="InterPro" id="IPR051158">
    <property type="entry name" value="Metallophosphoesterase_sf"/>
</dbReference>
<dbReference type="CDD" id="cd07385">
    <property type="entry name" value="MPP_YkuE_C"/>
    <property type="match status" value="1"/>
</dbReference>
<dbReference type="EMBL" id="BDEQ01000001">
    <property type="protein sequence ID" value="GAT96469.1"/>
    <property type="molecule type" value="Genomic_DNA"/>
</dbReference>
<sequence>MMNFYNFSALLMFISLFSLFIYSQLITFPLFLFFAFIHFHSIPYHNVIPVSLTLPIQNLTHSHRVVILSDLHLQQNQTTFHPKLIKQSIDIILQSNPELVIFLGDYIQLAHEDILLFIKSFEFIAHKFKGIGIIGNHDIKLRPPNDIIKALQSIGISILLNEEYVFDCFHFFGIDYYTNNSHLLLPQNQQIVLLSHTPSVLNDTIFSESNENNQQNIHISAIFCGHTHGGQVNIPFIGSPLLLFKAWMLRWWKIMYLRLLDLQKWKVIYGLYHLQYNKSSIPVYVTSGIGSHYGFKVNCPPEVVVVDLIP</sequence>
<proteinExistence type="predicted"/>